<evidence type="ECO:0000259" key="8">
    <source>
        <dbReference type="Pfam" id="PF25967"/>
    </source>
</evidence>
<keyword evidence="10" id="KW-1185">Reference proteome</keyword>
<protein>
    <submittedName>
        <fullName evidence="9">Membrane fusion protein (Multidrug efflux system)</fullName>
    </submittedName>
</protein>
<dbReference type="Pfam" id="PF25876">
    <property type="entry name" value="HH_MFP_RND"/>
    <property type="match status" value="1"/>
</dbReference>
<comment type="subcellular location">
    <subcellularLocation>
        <location evidence="1">Cell envelope</location>
    </subcellularLocation>
</comment>
<dbReference type="Pfam" id="PF25917">
    <property type="entry name" value="BSH_RND"/>
    <property type="match status" value="1"/>
</dbReference>
<gene>
    <name evidence="9" type="ORF">DFQ15_13214</name>
</gene>
<dbReference type="AlphaFoldDB" id="A0A318SCY6"/>
<dbReference type="PANTHER" id="PTHR30158">
    <property type="entry name" value="ACRA/E-RELATED COMPONENT OF DRUG EFFLUX TRANSPORTER"/>
    <property type="match status" value="1"/>
</dbReference>
<dbReference type="EMBL" id="QJTC01000032">
    <property type="protein sequence ID" value="PYE73777.1"/>
    <property type="molecule type" value="Genomic_DNA"/>
</dbReference>
<evidence type="ECO:0000256" key="1">
    <source>
        <dbReference type="ARBA" id="ARBA00004196"/>
    </source>
</evidence>
<evidence type="ECO:0000259" key="7">
    <source>
        <dbReference type="Pfam" id="PF25944"/>
    </source>
</evidence>
<dbReference type="InterPro" id="IPR058627">
    <property type="entry name" value="MdtA-like_C"/>
</dbReference>
<evidence type="ECO:0000256" key="2">
    <source>
        <dbReference type="ARBA" id="ARBA00009477"/>
    </source>
</evidence>
<proteinExistence type="inferred from homology"/>
<dbReference type="GO" id="GO:0022857">
    <property type="term" value="F:transmembrane transporter activity"/>
    <property type="evidence" value="ECO:0007669"/>
    <property type="project" value="InterPro"/>
</dbReference>
<feature type="domain" description="Multidrug resistance protein MdtA-like barrel-sandwich hybrid" evidence="6">
    <location>
        <begin position="68"/>
        <end position="210"/>
    </location>
</feature>
<feature type="signal peptide" evidence="4">
    <location>
        <begin position="1"/>
        <end position="34"/>
    </location>
</feature>
<sequence>MKNVRSLLPAVQCQPVLALILLAALAGCSRKAEAPPPAGPAEVGVYVLKTQRQAFTTELPGRTSAFLTADIRPQVGGIVQKRLFTEGATVKAGQVLYQLDPSTYQAAQASAQATLARNRATAGAAEVTAGRNAELVRIDAVSKQLNDQSQAALAQAQADVATARASVETARINLGFTRITAPISGRIGTSAVTPGALVTANQTTALATIQQLDPLYVDVTQSSAEVLRLKRDFAAGRLTRSGPDAARIRLVLEDGSRYAREGRLQFAGLSVNATTGAVTLRATVPNPDGLLLPGMYVRAVVEEGVDEDALLAPQQGIQRDAVGRATALVVDAEDKVVRRQVTVGRAVGNRWVVQQGLNAGDRLLVEGSMRARVGDKVKPVAVDVPGAPASVGTAPTDAAPAAGGAPGTAPATVPAAAR</sequence>
<dbReference type="RefSeq" id="WP_110466876.1">
    <property type="nucleotide sequence ID" value="NZ_JAMOFZ010000031.1"/>
</dbReference>
<dbReference type="Gene3D" id="1.10.287.470">
    <property type="entry name" value="Helix hairpin bin"/>
    <property type="match status" value="1"/>
</dbReference>
<evidence type="ECO:0000256" key="3">
    <source>
        <dbReference type="SAM" id="MobiDB-lite"/>
    </source>
</evidence>
<dbReference type="PROSITE" id="PS51257">
    <property type="entry name" value="PROKAR_LIPOPROTEIN"/>
    <property type="match status" value="1"/>
</dbReference>
<dbReference type="InterPro" id="IPR006143">
    <property type="entry name" value="RND_pump_MFP"/>
</dbReference>
<dbReference type="FunFam" id="2.40.420.20:FF:000001">
    <property type="entry name" value="Efflux RND transporter periplasmic adaptor subunit"/>
    <property type="match status" value="1"/>
</dbReference>
<reference evidence="9 10" key="1">
    <citation type="submission" date="2018-06" db="EMBL/GenBank/DDBJ databases">
        <title>Genomic Encyclopedia of Type Strains, Phase III (KMG-III): the genomes of soil and plant-associated and newly described type strains.</title>
        <authorList>
            <person name="Whitman W."/>
        </authorList>
    </citation>
    <scope>NUCLEOTIDE SEQUENCE [LARGE SCALE GENOMIC DNA]</scope>
    <source>
        <strain evidence="9 10">CECT 7646</strain>
    </source>
</reference>
<keyword evidence="4" id="KW-0732">Signal</keyword>
<feature type="domain" description="Multidrug resistance protein MdtA-like alpha-helical hairpin" evidence="5">
    <location>
        <begin position="108"/>
        <end position="177"/>
    </location>
</feature>
<comment type="caution">
    <text evidence="9">The sequence shown here is derived from an EMBL/GenBank/DDBJ whole genome shotgun (WGS) entry which is preliminary data.</text>
</comment>
<evidence type="ECO:0000256" key="4">
    <source>
        <dbReference type="SAM" id="SignalP"/>
    </source>
</evidence>
<dbReference type="InterPro" id="IPR058626">
    <property type="entry name" value="MdtA-like_b-barrel"/>
</dbReference>
<feature type="domain" description="Multidrug resistance protein MdtA-like C-terminal permuted SH3" evidence="8">
    <location>
        <begin position="308"/>
        <end position="368"/>
    </location>
</feature>
<dbReference type="Proteomes" id="UP000247540">
    <property type="component" value="Unassembled WGS sequence"/>
</dbReference>
<dbReference type="GO" id="GO:0046677">
    <property type="term" value="P:response to antibiotic"/>
    <property type="evidence" value="ECO:0007669"/>
    <property type="project" value="TreeGrafter"/>
</dbReference>
<evidence type="ECO:0000313" key="10">
    <source>
        <dbReference type="Proteomes" id="UP000247540"/>
    </source>
</evidence>
<dbReference type="Pfam" id="PF25944">
    <property type="entry name" value="Beta-barrel_RND"/>
    <property type="match status" value="1"/>
</dbReference>
<dbReference type="GO" id="GO:0005886">
    <property type="term" value="C:plasma membrane"/>
    <property type="evidence" value="ECO:0007669"/>
    <property type="project" value="TreeGrafter"/>
</dbReference>
<dbReference type="SUPFAM" id="SSF111369">
    <property type="entry name" value="HlyD-like secretion proteins"/>
    <property type="match status" value="1"/>
</dbReference>
<evidence type="ECO:0000259" key="5">
    <source>
        <dbReference type="Pfam" id="PF25876"/>
    </source>
</evidence>
<organism evidence="9 10">
    <name type="scientific">Xylophilus ampelinus</name>
    <dbReference type="NCBI Taxonomy" id="54067"/>
    <lineage>
        <taxon>Bacteria</taxon>
        <taxon>Pseudomonadati</taxon>
        <taxon>Pseudomonadota</taxon>
        <taxon>Betaproteobacteria</taxon>
        <taxon>Burkholderiales</taxon>
        <taxon>Xylophilus</taxon>
    </lineage>
</organism>
<feature type="chain" id="PRO_5016363059" evidence="4">
    <location>
        <begin position="35"/>
        <end position="418"/>
    </location>
</feature>
<evidence type="ECO:0000259" key="6">
    <source>
        <dbReference type="Pfam" id="PF25917"/>
    </source>
</evidence>
<dbReference type="OrthoDB" id="9783047at2"/>
<dbReference type="NCBIfam" id="TIGR01730">
    <property type="entry name" value="RND_mfp"/>
    <property type="match status" value="1"/>
</dbReference>
<name>A0A318SCY6_9BURK</name>
<dbReference type="Pfam" id="PF25967">
    <property type="entry name" value="RND-MFP_C"/>
    <property type="match status" value="1"/>
</dbReference>
<dbReference type="Gene3D" id="2.40.420.20">
    <property type="match status" value="1"/>
</dbReference>
<dbReference type="PANTHER" id="PTHR30158:SF3">
    <property type="entry name" value="MULTIDRUG EFFLUX PUMP SUBUNIT ACRA-RELATED"/>
    <property type="match status" value="1"/>
</dbReference>
<feature type="domain" description="Multidrug resistance protein MdtA-like beta-barrel" evidence="7">
    <location>
        <begin position="214"/>
        <end position="304"/>
    </location>
</feature>
<evidence type="ECO:0000313" key="9">
    <source>
        <dbReference type="EMBL" id="PYE73777.1"/>
    </source>
</evidence>
<dbReference type="InterPro" id="IPR058624">
    <property type="entry name" value="MdtA-like_HH"/>
</dbReference>
<comment type="similarity">
    <text evidence="2">Belongs to the membrane fusion protein (MFP) (TC 8.A.1) family.</text>
</comment>
<feature type="compositionally biased region" description="Low complexity" evidence="3">
    <location>
        <begin position="392"/>
        <end position="418"/>
    </location>
</feature>
<dbReference type="Gene3D" id="2.40.50.100">
    <property type="match status" value="1"/>
</dbReference>
<feature type="region of interest" description="Disordered" evidence="3">
    <location>
        <begin position="385"/>
        <end position="418"/>
    </location>
</feature>
<accession>A0A318SCY6</accession>
<dbReference type="GO" id="GO:0030313">
    <property type="term" value="C:cell envelope"/>
    <property type="evidence" value="ECO:0007669"/>
    <property type="project" value="UniProtKB-SubCell"/>
</dbReference>
<dbReference type="Gene3D" id="2.40.30.170">
    <property type="match status" value="1"/>
</dbReference>
<dbReference type="InterPro" id="IPR058625">
    <property type="entry name" value="MdtA-like_BSH"/>
</dbReference>